<dbReference type="InterPro" id="IPR001078">
    <property type="entry name" value="2-oxoacid_DH_actylTfrase"/>
</dbReference>
<dbReference type="Pfam" id="PF00198">
    <property type="entry name" value="2-oxoacid_dh"/>
    <property type="match status" value="1"/>
</dbReference>
<dbReference type="InterPro" id="IPR003016">
    <property type="entry name" value="2-oxoA_DH_lipoyl-BS"/>
</dbReference>
<comment type="similarity">
    <text evidence="1 4">Belongs to the 2-oxoacid dehydrogenase family.</text>
</comment>
<dbReference type="InterPro" id="IPR004167">
    <property type="entry name" value="PSBD"/>
</dbReference>
<dbReference type="Gene3D" id="4.10.320.10">
    <property type="entry name" value="E3-binding domain"/>
    <property type="match status" value="1"/>
</dbReference>
<feature type="compositionally biased region" description="Low complexity" evidence="5">
    <location>
        <begin position="122"/>
        <end position="132"/>
    </location>
</feature>
<dbReference type="Proteomes" id="UP000194236">
    <property type="component" value="Unassembled WGS sequence"/>
</dbReference>
<dbReference type="GO" id="GO:0004742">
    <property type="term" value="F:dihydrolipoyllysine-residue acetyltransferase activity"/>
    <property type="evidence" value="ECO:0007669"/>
    <property type="project" value="TreeGrafter"/>
</dbReference>
<feature type="domain" description="Lipoyl-binding" evidence="6">
    <location>
        <begin position="28"/>
        <end position="104"/>
    </location>
</feature>
<dbReference type="PANTHER" id="PTHR23151">
    <property type="entry name" value="DIHYDROLIPOAMIDE ACETYL/SUCCINYL-TRANSFERASE-RELATED"/>
    <property type="match status" value="1"/>
</dbReference>
<evidence type="ECO:0000256" key="5">
    <source>
        <dbReference type="SAM" id="MobiDB-lite"/>
    </source>
</evidence>
<keyword evidence="3" id="KW-0809">Transit peptide</keyword>
<protein>
    <recommendedName>
        <fullName evidence="4">Dihydrolipoamide acetyltransferase component of pyruvate dehydrogenase complex</fullName>
        <ecNumber evidence="4">2.3.1.-</ecNumber>
    </recommendedName>
</protein>
<dbReference type="Pfam" id="PF00364">
    <property type="entry name" value="Biotin_lipoyl"/>
    <property type="match status" value="1"/>
</dbReference>
<keyword evidence="2 4" id="KW-0450">Lipoyl</keyword>
<reference evidence="8 9" key="1">
    <citation type="submission" date="2017-03" db="EMBL/GenBank/DDBJ databases">
        <title>Genome Survey of Euroglyphus maynei.</title>
        <authorList>
            <person name="Arlian L.G."/>
            <person name="Morgan M.S."/>
            <person name="Rider S.D."/>
        </authorList>
    </citation>
    <scope>NUCLEOTIDE SEQUENCE [LARGE SCALE GENOMIC DNA]</scope>
    <source>
        <strain evidence="8">Arlian Lab</strain>
        <tissue evidence="8">Whole body</tissue>
    </source>
</reference>
<keyword evidence="9" id="KW-1185">Reference proteome</keyword>
<sequence length="287" mass="31570">MFDNCLPFRLNFSISNKRTLSSSNLPSHYKVALPALSPTMEMGTIVSWEKKEGDRLNEGDLLAEIETDKATMGFETPEEGYLAKILIPAGTKDIPIGKLLCIIVPEQSDIGAFANYVPVESSTSEKTPTKSSGEQPPKSQPSAPVQPTKKVPASEKSSSTIAAMPASQQIVSQSFTGTAGRIFASPLAKTIANEKGIDLSRLSGSGPSGRIRAQDVLNAPSNTMTMTTQSMMTSFEDIPMTNMRQVIAKRLMLSKQTIPHYYLTAEIEVDELLRYDEKIYFHYYRFK</sequence>
<dbReference type="SUPFAM" id="SSF52777">
    <property type="entry name" value="CoA-dependent acyltransferases"/>
    <property type="match status" value="1"/>
</dbReference>
<dbReference type="FunFam" id="2.40.50.100:FF:000010">
    <property type="entry name" value="Acetyltransferase component of pyruvate dehydrogenase complex"/>
    <property type="match status" value="1"/>
</dbReference>
<dbReference type="AlphaFoldDB" id="A0A1Y3AW75"/>
<dbReference type="OrthoDB" id="537444at2759"/>
<dbReference type="InterPro" id="IPR011053">
    <property type="entry name" value="Single_hybrid_motif"/>
</dbReference>
<evidence type="ECO:0000256" key="2">
    <source>
        <dbReference type="ARBA" id="ARBA00022823"/>
    </source>
</evidence>
<dbReference type="PROSITE" id="PS50968">
    <property type="entry name" value="BIOTINYL_LIPOYL"/>
    <property type="match status" value="1"/>
</dbReference>
<dbReference type="EMBL" id="MUJZ01058184">
    <property type="protein sequence ID" value="OTF72044.1"/>
    <property type="molecule type" value="Genomic_DNA"/>
</dbReference>
<feature type="region of interest" description="Disordered" evidence="5">
    <location>
        <begin position="122"/>
        <end position="162"/>
    </location>
</feature>
<dbReference type="Pfam" id="PF02817">
    <property type="entry name" value="E3_binding"/>
    <property type="match status" value="1"/>
</dbReference>
<keyword evidence="4" id="KW-0808">Transferase</keyword>
<evidence type="ECO:0000256" key="3">
    <source>
        <dbReference type="ARBA" id="ARBA00022946"/>
    </source>
</evidence>
<dbReference type="Gene3D" id="2.40.50.100">
    <property type="match status" value="1"/>
</dbReference>
<dbReference type="CDD" id="cd06849">
    <property type="entry name" value="lipoyl_domain"/>
    <property type="match status" value="1"/>
</dbReference>
<evidence type="ECO:0000259" key="6">
    <source>
        <dbReference type="PROSITE" id="PS50968"/>
    </source>
</evidence>
<dbReference type="PANTHER" id="PTHR23151:SF90">
    <property type="entry name" value="DIHYDROLIPOYLLYSINE-RESIDUE ACETYLTRANSFERASE COMPONENT OF PYRUVATE DEHYDROGENASE COMPLEX, MITOCHONDRIAL-RELATED"/>
    <property type="match status" value="1"/>
</dbReference>
<dbReference type="InterPro" id="IPR023213">
    <property type="entry name" value="CAT-like_dom_sf"/>
</dbReference>
<keyword evidence="4" id="KW-0012">Acyltransferase</keyword>
<evidence type="ECO:0000313" key="8">
    <source>
        <dbReference type="EMBL" id="OTF72044.1"/>
    </source>
</evidence>
<proteinExistence type="inferred from homology"/>
<dbReference type="EC" id="2.3.1.-" evidence="4"/>
<dbReference type="InterPro" id="IPR000089">
    <property type="entry name" value="Biotin_lipoyl"/>
</dbReference>
<comment type="cofactor">
    <cofactor evidence="4">
        <name>(R)-lipoate</name>
        <dbReference type="ChEBI" id="CHEBI:83088"/>
    </cofactor>
</comment>
<dbReference type="PROSITE" id="PS00189">
    <property type="entry name" value="LIPOYL"/>
    <property type="match status" value="1"/>
</dbReference>
<feature type="domain" description="Peripheral subunit-binding (PSBD)" evidence="7">
    <location>
        <begin position="183"/>
        <end position="220"/>
    </location>
</feature>
<dbReference type="InterPro" id="IPR045257">
    <property type="entry name" value="E2/Pdx1"/>
</dbReference>
<dbReference type="GO" id="GO:0006086">
    <property type="term" value="P:pyruvate decarboxylation to acetyl-CoA"/>
    <property type="evidence" value="ECO:0007669"/>
    <property type="project" value="InterPro"/>
</dbReference>
<dbReference type="PROSITE" id="PS51826">
    <property type="entry name" value="PSBD"/>
    <property type="match status" value="1"/>
</dbReference>
<accession>A0A1Y3AW75</accession>
<organism evidence="8 9">
    <name type="scientific">Euroglyphus maynei</name>
    <name type="common">Mayne's house dust mite</name>
    <dbReference type="NCBI Taxonomy" id="6958"/>
    <lineage>
        <taxon>Eukaryota</taxon>
        <taxon>Metazoa</taxon>
        <taxon>Ecdysozoa</taxon>
        <taxon>Arthropoda</taxon>
        <taxon>Chelicerata</taxon>
        <taxon>Arachnida</taxon>
        <taxon>Acari</taxon>
        <taxon>Acariformes</taxon>
        <taxon>Sarcoptiformes</taxon>
        <taxon>Astigmata</taxon>
        <taxon>Psoroptidia</taxon>
        <taxon>Analgoidea</taxon>
        <taxon>Pyroglyphidae</taxon>
        <taxon>Pyroglyphinae</taxon>
        <taxon>Euroglyphus</taxon>
    </lineage>
</organism>
<dbReference type="InterPro" id="IPR036625">
    <property type="entry name" value="E3-bd_dom_sf"/>
</dbReference>
<dbReference type="GO" id="GO:0045254">
    <property type="term" value="C:pyruvate dehydrogenase complex"/>
    <property type="evidence" value="ECO:0007669"/>
    <property type="project" value="InterPro"/>
</dbReference>
<evidence type="ECO:0000313" key="9">
    <source>
        <dbReference type="Proteomes" id="UP000194236"/>
    </source>
</evidence>
<dbReference type="Gene3D" id="3.30.559.10">
    <property type="entry name" value="Chloramphenicol acetyltransferase-like domain"/>
    <property type="match status" value="1"/>
</dbReference>
<evidence type="ECO:0000256" key="4">
    <source>
        <dbReference type="RuleBase" id="RU003423"/>
    </source>
</evidence>
<evidence type="ECO:0000256" key="1">
    <source>
        <dbReference type="ARBA" id="ARBA00007317"/>
    </source>
</evidence>
<name>A0A1Y3AW75_EURMA</name>
<comment type="caution">
    <text evidence="8">The sequence shown here is derived from an EMBL/GenBank/DDBJ whole genome shotgun (WGS) entry which is preliminary data.</text>
</comment>
<evidence type="ECO:0000259" key="7">
    <source>
        <dbReference type="PROSITE" id="PS51826"/>
    </source>
</evidence>
<dbReference type="SUPFAM" id="SSF47005">
    <property type="entry name" value="Peripheral subunit-binding domain of 2-oxo acid dehydrogenase complex"/>
    <property type="match status" value="1"/>
</dbReference>
<gene>
    <name evidence="8" type="ORF">BLA29_008494</name>
</gene>
<dbReference type="SUPFAM" id="SSF51230">
    <property type="entry name" value="Single hybrid motif"/>
    <property type="match status" value="1"/>
</dbReference>